<feature type="domain" description="Activator of Hsp90 ATPase homologue 1/2-like C-terminal" evidence="2">
    <location>
        <begin position="13"/>
        <end position="138"/>
    </location>
</feature>
<evidence type="ECO:0000259" key="2">
    <source>
        <dbReference type="Pfam" id="PF08327"/>
    </source>
</evidence>
<keyword evidence="4" id="KW-1185">Reference proteome</keyword>
<name>A0A556M4V9_9SPHI</name>
<proteinExistence type="inferred from homology"/>
<dbReference type="RefSeq" id="WP_144250894.1">
    <property type="nucleotide sequence ID" value="NZ_VLPK01000010.1"/>
</dbReference>
<dbReference type="SUPFAM" id="SSF55961">
    <property type="entry name" value="Bet v1-like"/>
    <property type="match status" value="1"/>
</dbReference>
<dbReference type="Pfam" id="PF08327">
    <property type="entry name" value="AHSA1"/>
    <property type="match status" value="1"/>
</dbReference>
<evidence type="ECO:0000256" key="1">
    <source>
        <dbReference type="ARBA" id="ARBA00006817"/>
    </source>
</evidence>
<gene>
    <name evidence="3" type="ORF">FO440_24140</name>
</gene>
<comment type="similarity">
    <text evidence="1">Belongs to the AHA1 family.</text>
</comment>
<dbReference type="Gene3D" id="3.30.530.20">
    <property type="match status" value="1"/>
</dbReference>
<dbReference type="OrthoDB" id="2355173at2"/>
<dbReference type="InterPro" id="IPR013538">
    <property type="entry name" value="ASHA1/2-like_C"/>
</dbReference>
<reference evidence="3 4" key="1">
    <citation type="submission" date="2019-07" db="EMBL/GenBank/DDBJ databases">
        <authorList>
            <person name="Huq M.A."/>
        </authorList>
    </citation>
    <scope>NUCLEOTIDE SEQUENCE [LARGE SCALE GENOMIC DNA]</scope>
    <source>
        <strain evidence="3 4">MAH-19</strain>
    </source>
</reference>
<evidence type="ECO:0000313" key="3">
    <source>
        <dbReference type="EMBL" id="TSJ34901.1"/>
    </source>
</evidence>
<organism evidence="3 4">
    <name type="scientific">Mucilaginibacter corticis</name>
    <dbReference type="NCBI Taxonomy" id="2597670"/>
    <lineage>
        <taxon>Bacteria</taxon>
        <taxon>Pseudomonadati</taxon>
        <taxon>Bacteroidota</taxon>
        <taxon>Sphingobacteriia</taxon>
        <taxon>Sphingobacteriales</taxon>
        <taxon>Sphingobacteriaceae</taxon>
        <taxon>Mucilaginibacter</taxon>
    </lineage>
</organism>
<accession>A0A556M4V9</accession>
<dbReference type="Proteomes" id="UP000318733">
    <property type="component" value="Unassembled WGS sequence"/>
</dbReference>
<evidence type="ECO:0000313" key="4">
    <source>
        <dbReference type="Proteomes" id="UP000318733"/>
    </source>
</evidence>
<dbReference type="InterPro" id="IPR023393">
    <property type="entry name" value="START-like_dom_sf"/>
</dbReference>
<dbReference type="AlphaFoldDB" id="A0A556M4V9"/>
<dbReference type="EMBL" id="VLPK01000010">
    <property type="protein sequence ID" value="TSJ34901.1"/>
    <property type="molecule type" value="Genomic_DNA"/>
</dbReference>
<protein>
    <submittedName>
        <fullName evidence="3">SRPBCC domain-containing protein</fullName>
    </submittedName>
</protein>
<sequence>MKDYIVKKTVRINAPAEVVWDALTDPEKTKEYFFNCRVISNWKPGSPITFKGRMFWIIPFKIRGVIKKATPGKLLQYTLRNGKGKSTSTVTDELIEKDGKTELHITDEVGQGEGAEQRYHRSVKGWDKILKGLKELVENES</sequence>
<comment type="caution">
    <text evidence="3">The sequence shown here is derived from an EMBL/GenBank/DDBJ whole genome shotgun (WGS) entry which is preliminary data.</text>
</comment>